<dbReference type="AlphaFoldDB" id="A0AAJ0U127"/>
<dbReference type="InterPro" id="IPR038610">
    <property type="entry name" value="FliK-like_C_sf"/>
</dbReference>
<dbReference type="InterPro" id="IPR021136">
    <property type="entry name" value="Flagellar_hook_control-like_C"/>
</dbReference>
<gene>
    <name evidence="3" type="ORF">CKO40_01725</name>
</gene>
<dbReference type="Pfam" id="PF02120">
    <property type="entry name" value="Flg_hook"/>
    <property type="match status" value="1"/>
</dbReference>
<dbReference type="Gene3D" id="3.30.750.140">
    <property type="match status" value="1"/>
</dbReference>
<evidence type="ECO:0000313" key="3">
    <source>
        <dbReference type="EMBL" id="MBK1703301.1"/>
    </source>
</evidence>
<feature type="compositionally biased region" description="Low complexity" evidence="1">
    <location>
        <begin position="213"/>
        <end position="234"/>
    </location>
</feature>
<reference evidence="3" key="2">
    <citation type="journal article" date="2020" name="Microorganisms">
        <title>Osmotic Adaptation and Compatible Solute Biosynthesis of Phototrophic Bacteria as Revealed from Genome Analyses.</title>
        <authorList>
            <person name="Imhoff J.F."/>
            <person name="Rahn T."/>
            <person name="Kunzel S."/>
            <person name="Keller A."/>
            <person name="Neulinger S.C."/>
        </authorList>
    </citation>
    <scope>NUCLEOTIDE SEQUENCE</scope>
    <source>
        <strain evidence="3">DSM 11080</strain>
    </source>
</reference>
<feature type="region of interest" description="Disordered" evidence="1">
    <location>
        <begin position="18"/>
        <end position="92"/>
    </location>
</feature>
<protein>
    <recommendedName>
        <fullName evidence="2">Flagellar hook-length control protein-like C-terminal domain-containing protein</fullName>
    </recommendedName>
</protein>
<comment type="caution">
    <text evidence="3">The sequence shown here is derived from an EMBL/GenBank/DDBJ whole genome shotgun (WGS) entry which is preliminary data.</text>
</comment>
<feature type="region of interest" description="Disordered" evidence="1">
    <location>
        <begin position="204"/>
        <end position="254"/>
    </location>
</feature>
<feature type="compositionally biased region" description="Low complexity" evidence="1">
    <location>
        <begin position="241"/>
        <end position="254"/>
    </location>
</feature>
<dbReference type="Proteomes" id="UP001296776">
    <property type="component" value="Unassembled WGS sequence"/>
</dbReference>
<sequence>MSGINTLVDTLLHQVLGKRVDTPQPRELNQPVKPMTPTEAPSAVRSDSRLDYRTNAPLRGTSQTAREPPDARLGRQTGGERLPPPSAQTSFTTSARSIADLHLRFPAAPSALRLSQPLLPTSEAQVSSQVAQQLQHSVRDSGLFYESHLSRWFRGELSREQLQREPQMWRPLSFASAPPENPSPTPLRSSWPAFLLGLRRGGEPVLNAERGQPSASAATAGSASGRSAAVSVPAGTGGSPGPAAAAAGPAAPGGAMVQAGTIEAREAAAERAASAETAIRMGRAESRQPIHESLQGIVRHQLELLATPVLRWEGDVWSGIFMALMVQPPVTRREEGGFSGEGGGQEQAESQAWHSSMVLQVSGLGEVGVKLWLSEARLELELSAEDPAVHAALAQGIDQLRSRLEAYELEVLVRLRATVPEAEPEADEAGE</sequence>
<evidence type="ECO:0000259" key="2">
    <source>
        <dbReference type="Pfam" id="PF02120"/>
    </source>
</evidence>
<keyword evidence="4" id="KW-1185">Reference proteome</keyword>
<accession>A0AAJ0U127</accession>
<feature type="domain" description="Flagellar hook-length control protein-like C-terminal" evidence="2">
    <location>
        <begin position="344"/>
        <end position="411"/>
    </location>
</feature>
<dbReference type="RefSeq" id="WP_200344150.1">
    <property type="nucleotide sequence ID" value="NZ_NRSJ01000002.1"/>
</dbReference>
<dbReference type="EMBL" id="NRSJ01000002">
    <property type="protein sequence ID" value="MBK1703301.1"/>
    <property type="molecule type" value="Genomic_DNA"/>
</dbReference>
<evidence type="ECO:0000256" key="1">
    <source>
        <dbReference type="SAM" id="MobiDB-lite"/>
    </source>
</evidence>
<reference evidence="3" key="1">
    <citation type="submission" date="2017-08" db="EMBL/GenBank/DDBJ databases">
        <authorList>
            <person name="Imhoff J.F."/>
            <person name="Rahn T."/>
            <person name="Kuenzel S."/>
            <person name="Neulinger S.C."/>
        </authorList>
    </citation>
    <scope>NUCLEOTIDE SEQUENCE</scope>
    <source>
        <strain evidence="3">DSM 11080</strain>
    </source>
</reference>
<name>A0AAJ0U127_9GAMM</name>
<proteinExistence type="predicted"/>
<organism evidence="3 4">
    <name type="scientific">Halochromatium glycolicum</name>
    <dbReference type="NCBI Taxonomy" id="85075"/>
    <lineage>
        <taxon>Bacteria</taxon>
        <taxon>Pseudomonadati</taxon>
        <taxon>Pseudomonadota</taxon>
        <taxon>Gammaproteobacteria</taxon>
        <taxon>Chromatiales</taxon>
        <taxon>Chromatiaceae</taxon>
        <taxon>Halochromatium</taxon>
    </lineage>
</organism>
<evidence type="ECO:0000313" key="4">
    <source>
        <dbReference type="Proteomes" id="UP001296776"/>
    </source>
</evidence>